<feature type="chain" id="PRO_5017299661" description="Lipoprotein" evidence="1">
    <location>
        <begin position="20"/>
        <end position="152"/>
    </location>
</feature>
<evidence type="ECO:0000313" key="3">
    <source>
        <dbReference type="Proteomes" id="UP000266649"/>
    </source>
</evidence>
<name>A0A398BMX1_9RHOB</name>
<dbReference type="Proteomes" id="UP000266649">
    <property type="component" value="Unassembled WGS sequence"/>
</dbReference>
<keyword evidence="1" id="KW-0732">Signal</keyword>
<dbReference type="AlphaFoldDB" id="A0A398BMX1"/>
<protein>
    <recommendedName>
        <fullName evidence="4">Lipoprotein</fullName>
    </recommendedName>
</protein>
<proteinExistence type="predicted"/>
<dbReference type="OrthoDB" id="7773807at2"/>
<keyword evidence="3" id="KW-1185">Reference proteome</keyword>
<evidence type="ECO:0008006" key="4">
    <source>
        <dbReference type="Google" id="ProtNLM"/>
    </source>
</evidence>
<sequence>MRKPLLAALALVMFVSACGAVRESRLNPFNWFKRSETVAVAEVTPGAVQDPRPLAQQITALKVEPASGGAILRVTALPPTQGWWDAELVKRSPDENGARIYDFRMSPPKGQAGVNTPRSREITAAVFLTTRQLQEITSITVQAATNGMTSRR</sequence>
<dbReference type="RefSeq" id="WP_119134480.1">
    <property type="nucleotide sequence ID" value="NZ_QXXQ01000004.1"/>
</dbReference>
<feature type="signal peptide" evidence="1">
    <location>
        <begin position="1"/>
        <end position="19"/>
    </location>
</feature>
<evidence type="ECO:0000313" key="2">
    <source>
        <dbReference type="EMBL" id="RID92069.1"/>
    </source>
</evidence>
<organism evidence="2 3">
    <name type="scientific">Gemmobacter lutimaris</name>
    <dbReference type="NCBI Taxonomy" id="2306023"/>
    <lineage>
        <taxon>Bacteria</taxon>
        <taxon>Pseudomonadati</taxon>
        <taxon>Pseudomonadota</taxon>
        <taxon>Alphaproteobacteria</taxon>
        <taxon>Rhodobacterales</taxon>
        <taxon>Paracoccaceae</taxon>
        <taxon>Gemmobacter</taxon>
    </lineage>
</organism>
<comment type="caution">
    <text evidence="2">The sequence shown here is derived from an EMBL/GenBank/DDBJ whole genome shotgun (WGS) entry which is preliminary data.</text>
</comment>
<gene>
    <name evidence="2" type="ORF">D2N39_09140</name>
</gene>
<reference evidence="2 3" key="1">
    <citation type="submission" date="2018-09" db="EMBL/GenBank/DDBJ databases">
        <title>Gemmobacter lutimaris sp. nov., a marine bacterium isolated from tidal flat.</title>
        <authorList>
            <person name="Lee D.W."/>
            <person name="Yoo Y."/>
            <person name="Kim J.-J."/>
            <person name="Kim B.S."/>
        </authorList>
    </citation>
    <scope>NUCLEOTIDE SEQUENCE [LARGE SCALE GENOMIC DNA]</scope>
    <source>
        <strain evidence="2 3">YJ-T1-11</strain>
    </source>
</reference>
<evidence type="ECO:0000256" key="1">
    <source>
        <dbReference type="SAM" id="SignalP"/>
    </source>
</evidence>
<dbReference type="PROSITE" id="PS51257">
    <property type="entry name" value="PROKAR_LIPOPROTEIN"/>
    <property type="match status" value="1"/>
</dbReference>
<dbReference type="EMBL" id="QXXQ01000004">
    <property type="protein sequence ID" value="RID92069.1"/>
    <property type="molecule type" value="Genomic_DNA"/>
</dbReference>
<accession>A0A398BMX1</accession>